<dbReference type="Proteomes" id="UP001597045">
    <property type="component" value="Unassembled WGS sequence"/>
</dbReference>
<keyword evidence="1" id="KW-1133">Transmembrane helix</keyword>
<name>A0ABW3M3S4_9PSEU</name>
<evidence type="ECO:0000313" key="4">
    <source>
        <dbReference type="Proteomes" id="UP001597045"/>
    </source>
</evidence>
<keyword evidence="1" id="KW-0472">Membrane</keyword>
<dbReference type="EMBL" id="JBHTIS010000079">
    <property type="protein sequence ID" value="MFD1044572.1"/>
    <property type="molecule type" value="Genomic_DNA"/>
</dbReference>
<evidence type="ECO:0000256" key="1">
    <source>
        <dbReference type="SAM" id="Phobius"/>
    </source>
</evidence>
<evidence type="ECO:0000259" key="2">
    <source>
        <dbReference type="Pfam" id="PF25547"/>
    </source>
</evidence>
<dbReference type="InterPro" id="IPR057746">
    <property type="entry name" value="CpnT-like_N"/>
</dbReference>
<protein>
    <recommendedName>
        <fullName evidence="2">Outer membrane channel protein CpnT-like N-terminal domain-containing protein</fullName>
    </recommendedName>
</protein>
<dbReference type="Pfam" id="PF25547">
    <property type="entry name" value="WXG100_2"/>
    <property type="match status" value="1"/>
</dbReference>
<comment type="caution">
    <text evidence="3">The sequence shown here is derived from an EMBL/GenBank/DDBJ whole genome shotgun (WGS) entry which is preliminary data.</text>
</comment>
<organism evidence="3 4">
    <name type="scientific">Kibdelosporangium lantanae</name>
    <dbReference type="NCBI Taxonomy" id="1497396"/>
    <lineage>
        <taxon>Bacteria</taxon>
        <taxon>Bacillati</taxon>
        <taxon>Actinomycetota</taxon>
        <taxon>Actinomycetes</taxon>
        <taxon>Pseudonocardiales</taxon>
        <taxon>Pseudonocardiaceae</taxon>
        <taxon>Kibdelosporangium</taxon>
    </lineage>
</organism>
<feature type="domain" description="Outer membrane channel protein CpnT-like N-terminal" evidence="2">
    <location>
        <begin position="17"/>
        <end position="124"/>
    </location>
</feature>
<reference evidence="4" key="1">
    <citation type="journal article" date="2019" name="Int. J. Syst. Evol. Microbiol.">
        <title>The Global Catalogue of Microorganisms (GCM) 10K type strain sequencing project: providing services to taxonomists for standard genome sequencing and annotation.</title>
        <authorList>
            <consortium name="The Broad Institute Genomics Platform"/>
            <consortium name="The Broad Institute Genome Sequencing Center for Infectious Disease"/>
            <person name="Wu L."/>
            <person name="Ma J."/>
        </authorList>
    </citation>
    <scope>NUCLEOTIDE SEQUENCE [LARGE SCALE GENOMIC DNA]</scope>
    <source>
        <strain evidence="4">JCM 31486</strain>
    </source>
</reference>
<keyword evidence="4" id="KW-1185">Reference proteome</keyword>
<proteinExistence type="predicted"/>
<gene>
    <name evidence="3" type="ORF">ACFQ1S_02670</name>
</gene>
<feature type="non-terminal residue" evidence="3">
    <location>
        <position position="125"/>
    </location>
</feature>
<sequence>MGLQLPSELIEALSWVGCTWPEADETLLFNCGEFWGKFADAAAQHAEEASTAVQAMLAENSGPGLDEFKAYWAKLSGEDGYLVDCGIVAGAVSIAFYSAGGLVLTLKILVIAQLVAFAIILAAAI</sequence>
<feature type="transmembrane region" description="Helical" evidence="1">
    <location>
        <begin position="106"/>
        <end position="124"/>
    </location>
</feature>
<accession>A0ABW3M3S4</accession>
<evidence type="ECO:0000313" key="3">
    <source>
        <dbReference type="EMBL" id="MFD1044572.1"/>
    </source>
</evidence>
<keyword evidence="1" id="KW-0812">Transmembrane</keyword>